<feature type="chain" id="PRO_5039018734" evidence="2">
    <location>
        <begin position="28"/>
        <end position="230"/>
    </location>
</feature>
<dbReference type="GO" id="GO:0004553">
    <property type="term" value="F:hydrolase activity, hydrolyzing O-glycosyl compounds"/>
    <property type="evidence" value="ECO:0007669"/>
    <property type="project" value="InterPro"/>
</dbReference>
<feature type="signal peptide" evidence="2">
    <location>
        <begin position="1"/>
        <end position="27"/>
    </location>
</feature>
<evidence type="ECO:0000256" key="1">
    <source>
        <dbReference type="ARBA" id="ARBA00022729"/>
    </source>
</evidence>
<dbReference type="EMBL" id="DVKS01000024">
    <property type="protein sequence ID" value="HIT40741.1"/>
    <property type="molecule type" value="Genomic_DNA"/>
</dbReference>
<dbReference type="InterPro" id="IPR059180">
    <property type="entry name" value="3D_YorM"/>
</dbReference>
<keyword evidence="1 2" id="KW-0732">Signal</keyword>
<reference evidence="4" key="2">
    <citation type="journal article" date="2021" name="PeerJ">
        <title>Extensive microbial diversity within the chicken gut microbiome revealed by metagenomics and culture.</title>
        <authorList>
            <person name="Gilroy R."/>
            <person name="Ravi A."/>
            <person name="Getino M."/>
            <person name="Pursley I."/>
            <person name="Horton D.L."/>
            <person name="Alikhan N.F."/>
            <person name="Baker D."/>
            <person name="Gharbi K."/>
            <person name="Hall N."/>
            <person name="Watson M."/>
            <person name="Adriaenssens E.M."/>
            <person name="Foster-Nyarko E."/>
            <person name="Jarju S."/>
            <person name="Secka A."/>
            <person name="Antonio M."/>
            <person name="Oren A."/>
            <person name="Chaudhuri R.R."/>
            <person name="La Ragione R."/>
            <person name="Hildebrand F."/>
            <person name="Pallen M.J."/>
        </authorList>
    </citation>
    <scope>NUCLEOTIDE SEQUENCE</scope>
    <source>
        <strain evidence="4">CHK123-3438</strain>
    </source>
</reference>
<dbReference type="PANTHER" id="PTHR39160:SF4">
    <property type="entry name" value="RESUSCITATION-PROMOTING FACTOR RPFB"/>
    <property type="match status" value="1"/>
</dbReference>
<dbReference type="InterPro" id="IPR051933">
    <property type="entry name" value="Resuscitation_pf_RpfB"/>
</dbReference>
<gene>
    <name evidence="4" type="ORF">IAB60_01355</name>
</gene>
<evidence type="ECO:0000256" key="2">
    <source>
        <dbReference type="SAM" id="SignalP"/>
    </source>
</evidence>
<dbReference type="Gene3D" id="2.40.40.10">
    <property type="entry name" value="RlpA-like domain"/>
    <property type="match status" value="1"/>
</dbReference>
<evidence type="ECO:0000313" key="4">
    <source>
        <dbReference type="EMBL" id="HIT40741.1"/>
    </source>
</evidence>
<dbReference type="InterPro" id="IPR036908">
    <property type="entry name" value="RlpA-like_sf"/>
</dbReference>
<sequence length="230" mass="24638">MKFMKKYLFQIILTAALTLGFRFTAMAAQIHGNVDEIHEDSISGWAWDASNPDVPLTVQVSVTDRSGNLVFQQTAEASIQRDDVSASGYGSGACGFLVPVDWTGLPDGSYTVLVTTADQVIGGTQQYYKGQASLRSLGIFKTTGYCPCQRCSEGWGRSTSTGAIATANHTIAVDPNVIPYGTKVMINGVVYTAEDKGGGVKGNHIDIFYNTHGETQAQGTQYAEVFVVEA</sequence>
<proteinExistence type="predicted"/>
<dbReference type="SUPFAM" id="SSF50685">
    <property type="entry name" value="Barwin-like endoglucanases"/>
    <property type="match status" value="1"/>
</dbReference>
<name>A0A9D1GH89_9FIRM</name>
<dbReference type="Proteomes" id="UP000886860">
    <property type="component" value="Unassembled WGS sequence"/>
</dbReference>
<accession>A0A9D1GH89</accession>
<comment type="caution">
    <text evidence="4">The sequence shown here is derived from an EMBL/GenBank/DDBJ whole genome shotgun (WGS) entry which is preliminary data.</text>
</comment>
<evidence type="ECO:0000259" key="3">
    <source>
        <dbReference type="Pfam" id="PF06725"/>
    </source>
</evidence>
<feature type="domain" description="3D" evidence="3">
    <location>
        <begin position="170"/>
        <end position="228"/>
    </location>
</feature>
<dbReference type="CDD" id="cd14667">
    <property type="entry name" value="3D_containing_proteins"/>
    <property type="match status" value="1"/>
</dbReference>
<dbReference type="GO" id="GO:0019867">
    <property type="term" value="C:outer membrane"/>
    <property type="evidence" value="ECO:0007669"/>
    <property type="project" value="InterPro"/>
</dbReference>
<organism evidence="4 5">
    <name type="scientific">Candidatus Caccovicinus merdipullorum</name>
    <dbReference type="NCBI Taxonomy" id="2840724"/>
    <lineage>
        <taxon>Bacteria</taxon>
        <taxon>Bacillati</taxon>
        <taxon>Bacillota</taxon>
        <taxon>Clostridia</taxon>
        <taxon>Eubacteriales</taxon>
        <taxon>Candidatus Caccovicinus</taxon>
    </lineage>
</organism>
<evidence type="ECO:0000313" key="5">
    <source>
        <dbReference type="Proteomes" id="UP000886860"/>
    </source>
</evidence>
<dbReference type="InterPro" id="IPR010611">
    <property type="entry name" value="3D_dom"/>
</dbReference>
<reference evidence="4" key="1">
    <citation type="submission" date="2020-10" db="EMBL/GenBank/DDBJ databases">
        <authorList>
            <person name="Gilroy R."/>
        </authorList>
    </citation>
    <scope>NUCLEOTIDE SEQUENCE</scope>
    <source>
        <strain evidence="4">CHK123-3438</strain>
    </source>
</reference>
<dbReference type="AlphaFoldDB" id="A0A9D1GH89"/>
<dbReference type="PANTHER" id="PTHR39160">
    <property type="entry name" value="CELL WALL-BINDING PROTEIN YOCH"/>
    <property type="match status" value="1"/>
</dbReference>
<dbReference type="Pfam" id="PF06725">
    <property type="entry name" value="3D"/>
    <property type="match status" value="1"/>
</dbReference>
<dbReference type="GO" id="GO:0009254">
    <property type="term" value="P:peptidoglycan turnover"/>
    <property type="evidence" value="ECO:0007669"/>
    <property type="project" value="InterPro"/>
</dbReference>
<protein>
    <submittedName>
        <fullName evidence="4">3D domain-containing protein</fullName>
    </submittedName>
</protein>